<evidence type="ECO:0008006" key="8">
    <source>
        <dbReference type="Google" id="ProtNLM"/>
    </source>
</evidence>
<evidence type="ECO:0000313" key="6">
    <source>
        <dbReference type="EMBL" id="KAH6611296.1"/>
    </source>
</evidence>
<feature type="compositionally biased region" description="Basic and acidic residues" evidence="4">
    <location>
        <begin position="381"/>
        <end position="393"/>
    </location>
</feature>
<gene>
    <name evidence="6" type="ORF">Trco_001316</name>
</gene>
<keyword evidence="1" id="KW-0349">Heme</keyword>
<dbReference type="PANTHER" id="PTHR10720:SF0">
    <property type="entry name" value="HEME OXYGENASE"/>
    <property type="match status" value="1"/>
</dbReference>
<keyword evidence="5" id="KW-0812">Transmembrane</keyword>
<accession>A0A9P8QTR6</accession>
<reference evidence="6" key="1">
    <citation type="submission" date="2021-08" db="EMBL/GenBank/DDBJ databases">
        <title>Chromosome-Level Trichoderma cornu-damae using Hi-C Data.</title>
        <authorList>
            <person name="Kim C.S."/>
        </authorList>
    </citation>
    <scope>NUCLEOTIDE SEQUENCE</scope>
    <source>
        <strain evidence="6">KA19-0412C</strain>
    </source>
</reference>
<dbReference type="Proteomes" id="UP000827724">
    <property type="component" value="Unassembled WGS sequence"/>
</dbReference>
<evidence type="ECO:0000256" key="3">
    <source>
        <dbReference type="ARBA" id="ARBA00023004"/>
    </source>
</evidence>
<dbReference type="InterPro" id="IPR016053">
    <property type="entry name" value="Haem_Oase-like"/>
</dbReference>
<evidence type="ECO:0000256" key="2">
    <source>
        <dbReference type="ARBA" id="ARBA00022723"/>
    </source>
</evidence>
<dbReference type="OrthoDB" id="652091at2759"/>
<keyword evidence="5" id="KW-1133">Transmembrane helix</keyword>
<dbReference type="Pfam" id="PF01126">
    <property type="entry name" value="Heme_oxygenase"/>
    <property type="match status" value="1"/>
</dbReference>
<dbReference type="CDD" id="cd19165">
    <property type="entry name" value="HemeO"/>
    <property type="match status" value="1"/>
</dbReference>
<dbReference type="GO" id="GO:0004392">
    <property type="term" value="F:heme oxygenase (decyclizing) activity"/>
    <property type="evidence" value="ECO:0007669"/>
    <property type="project" value="InterPro"/>
</dbReference>
<evidence type="ECO:0000313" key="7">
    <source>
        <dbReference type="Proteomes" id="UP000827724"/>
    </source>
</evidence>
<feature type="transmembrane region" description="Helical" evidence="5">
    <location>
        <begin position="455"/>
        <end position="473"/>
    </location>
</feature>
<proteinExistence type="predicted"/>
<dbReference type="GO" id="GO:0046872">
    <property type="term" value="F:metal ion binding"/>
    <property type="evidence" value="ECO:0007669"/>
    <property type="project" value="UniProtKB-KW"/>
</dbReference>
<dbReference type="PANTHER" id="PTHR10720">
    <property type="entry name" value="HEME OXYGENASE"/>
    <property type="match status" value="1"/>
</dbReference>
<feature type="region of interest" description="Disordered" evidence="4">
    <location>
        <begin position="82"/>
        <end position="108"/>
    </location>
</feature>
<keyword evidence="2" id="KW-0479">Metal-binding</keyword>
<evidence type="ECO:0000256" key="5">
    <source>
        <dbReference type="SAM" id="Phobius"/>
    </source>
</evidence>
<dbReference type="InterPro" id="IPR016084">
    <property type="entry name" value="Haem_Oase-like_multi-hlx"/>
</dbReference>
<organism evidence="6 7">
    <name type="scientific">Trichoderma cornu-damae</name>
    <dbReference type="NCBI Taxonomy" id="654480"/>
    <lineage>
        <taxon>Eukaryota</taxon>
        <taxon>Fungi</taxon>
        <taxon>Dikarya</taxon>
        <taxon>Ascomycota</taxon>
        <taxon>Pezizomycotina</taxon>
        <taxon>Sordariomycetes</taxon>
        <taxon>Hypocreomycetidae</taxon>
        <taxon>Hypocreales</taxon>
        <taxon>Hypocreaceae</taxon>
        <taxon>Trichoderma</taxon>
    </lineage>
</organism>
<keyword evidence="3" id="KW-0408">Iron</keyword>
<dbReference type="AlphaFoldDB" id="A0A9P8QTR6"/>
<protein>
    <recommendedName>
        <fullName evidence="8">Heme oxygenase-like protein</fullName>
    </recommendedName>
</protein>
<feature type="region of interest" description="Disordered" evidence="4">
    <location>
        <begin position="366"/>
        <end position="449"/>
    </location>
</feature>
<keyword evidence="5" id="KW-0472">Membrane</keyword>
<dbReference type="InterPro" id="IPR002051">
    <property type="entry name" value="Haem_Oase"/>
</dbReference>
<evidence type="ECO:0000256" key="1">
    <source>
        <dbReference type="ARBA" id="ARBA00022617"/>
    </source>
</evidence>
<feature type="region of interest" description="Disordered" evidence="4">
    <location>
        <begin position="213"/>
        <end position="262"/>
    </location>
</feature>
<keyword evidence="7" id="KW-1185">Reference proteome</keyword>
<sequence>MTFPDSDASHIPKSLAGDIVGATRPMHAKINKLITSRLPLALPPRVSHAGPYVSGLLHLLPVYTAFEDLWLDIIHAPPVEDATDRSVSHESGGNPPSQGEAGRDERPAVSERVHTILKSIYVAQLFRSDRLRDDIKSMTGWSDDVLDGQIHMIRGTGQLSAFISHIRQAVRARPHILIAYSYNLFMALFAGGRFIRASFENVEGEFWEAVPAPIKPTMQPCEPRSAATSSSPERGDDRDDDRDDDRAPEHTSGAEPRPKAQRSLPLKFWRFDTDRDGEDLKQEYKERLLRWEGELSAEERNDVVQESVSILESIGSLVGQLDAIFSDEQDQEPDVQIPIRPSLAGLFGQTQFGARLRDSLLVARERGVGNPSRSQSLDAAGDEKSEHAPRHEGDDGDGVAMGVEPRLGPPKSMRFAKSLPIPPRRHGRLAAAGIGGSSSSTSPERSRKHQASAAMMRPVLVAVFGLVLLYAWFTRVKAILS</sequence>
<dbReference type="Gene3D" id="1.20.910.10">
    <property type="entry name" value="Heme oxygenase-like"/>
    <property type="match status" value="1"/>
</dbReference>
<name>A0A9P8QTR6_9HYPO</name>
<comment type="caution">
    <text evidence="6">The sequence shown here is derived from an EMBL/GenBank/DDBJ whole genome shotgun (WGS) entry which is preliminary data.</text>
</comment>
<dbReference type="SUPFAM" id="SSF48613">
    <property type="entry name" value="Heme oxygenase-like"/>
    <property type="match status" value="1"/>
</dbReference>
<evidence type="ECO:0000256" key="4">
    <source>
        <dbReference type="SAM" id="MobiDB-lite"/>
    </source>
</evidence>
<dbReference type="EMBL" id="JAIWOZ010000001">
    <property type="protein sequence ID" value="KAH6611296.1"/>
    <property type="molecule type" value="Genomic_DNA"/>
</dbReference>
<dbReference type="GO" id="GO:0006788">
    <property type="term" value="P:heme oxidation"/>
    <property type="evidence" value="ECO:0007669"/>
    <property type="project" value="InterPro"/>
</dbReference>